<dbReference type="OrthoDB" id="2441642at2759"/>
<sequence>MSTIAPEQSTNPTTNTTEPVVNGDTTQIDEEGINRLPRIEYADLDAPYSAYGLWARRWIVLAASTASFFAPLSASIYYPALPHIASDIGVSNSNNNLTVTTYLIVQGLAPMVTGAFSDSAGRRPAYALYFFIYLFANLGQISGSQFKTSRGSVKHPDLELMCQPDYVALMVLRCLQSAGSSGVIAIANGVVSDIVTPQERGSFVAFASLSTNIGPAISPVIRGLLSRYLGWRWIFWFLVIYTACFCVPFFLFFPETCRTVMHDVSVFPPLLNRCVTDYIRRRTKQSSSVAMQPASRKQKLCAPNPLITLKVFTVKETAMIIMPCGILYSSLYAVLTGASDAFKTKYGFDKVKVPVLRADSIPPAPRGMYMRDTALDWNFRRHTKRLGIPLTANRQQELSKFPIETARIQVALPAFLFLTISLAVYGWVIQEHYSIVGTIVLLVAMSWTNTALFQSLNVLLVDTYPGRGAIVTAAVNLVRCDLGAATTAVISPMTNGIGNGWAYTFIAAIGLTTAPMLLLNMKYGMHWRAETTDKERRKARKRAEH</sequence>
<keyword evidence="3 7" id="KW-0812">Transmembrane</keyword>
<feature type="domain" description="Major facilitator superfamily (MFS) profile" evidence="8">
    <location>
        <begin position="59"/>
        <end position="525"/>
    </location>
</feature>
<feature type="transmembrane region" description="Helical" evidence="7">
    <location>
        <begin position="500"/>
        <end position="519"/>
    </location>
</feature>
<feature type="transmembrane region" description="Helical" evidence="7">
    <location>
        <begin position="473"/>
        <end position="494"/>
    </location>
</feature>
<dbReference type="GO" id="GO:0022857">
    <property type="term" value="F:transmembrane transporter activity"/>
    <property type="evidence" value="ECO:0007669"/>
    <property type="project" value="InterPro"/>
</dbReference>
<keyword evidence="4 7" id="KW-1133">Transmembrane helix</keyword>
<dbReference type="Proteomes" id="UP000799757">
    <property type="component" value="Unassembled WGS sequence"/>
</dbReference>
<dbReference type="PANTHER" id="PTHR23502">
    <property type="entry name" value="MAJOR FACILITATOR SUPERFAMILY"/>
    <property type="match status" value="1"/>
</dbReference>
<feature type="compositionally biased region" description="Low complexity" evidence="6">
    <location>
        <begin position="10"/>
        <end position="22"/>
    </location>
</feature>
<keyword evidence="10" id="KW-1185">Reference proteome</keyword>
<evidence type="ECO:0000256" key="2">
    <source>
        <dbReference type="ARBA" id="ARBA00022448"/>
    </source>
</evidence>
<organism evidence="9 10">
    <name type="scientific">Melanomma pulvis-pyrius CBS 109.77</name>
    <dbReference type="NCBI Taxonomy" id="1314802"/>
    <lineage>
        <taxon>Eukaryota</taxon>
        <taxon>Fungi</taxon>
        <taxon>Dikarya</taxon>
        <taxon>Ascomycota</taxon>
        <taxon>Pezizomycotina</taxon>
        <taxon>Dothideomycetes</taxon>
        <taxon>Pleosporomycetidae</taxon>
        <taxon>Pleosporales</taxon>
        <taxon>Melanommataceae</taxon>
        <taxon>Melanomma</taxon>
    </lineage>
</organism>
<dbReference type="AlphaFoldDB" id="A0A6A6X7F6"/>
<feature type="region of interest" description="Disordered" evidence="6">
    <location>
        <begin position="1"/>
        <end position="25"/>
    </location>
</feature>
<dbReference type="GO" id="GO:0005886">
    <property type="term" value="C:plasma membrane"/>
    <property type="evidence" value="ECO:0007669"/>
    <property type="project" value="TreeGrafter"/>
</dbReference>
<dbReference type="InterPro" id="IPR036259">
    <property type="entry name" value="MFS_trans_sf"/>
</dbReference>
<feature type="transmembrane region" description="Helical" evidence="7">
    <location>
        <begin position="128"/>
        <end position="146"/>
    </location>
</feature>
<gene>
    <name evidence="9" type="ORF">K505DRAFT_387771</name>
</gene>
<reference evidence="9" key="1">
    <citation type="journal article" date="2020" name="Stud. Mycol.">
        <title>101 Dothideomycetes genomes: a test case for predicting lifestyles and emergence of pathogens.</title>
        <authorList>
            <person name="Haridas S."/>
            <person name="Albert R."/>
            <person name="Binder M."/>
            <person name="Bloem J."/>
            <person name="Labutti K."/>
            <person name="Salamov A."/>
            <person name="Andreopoulos B."/>
            <person name="Baker S."/>
            <person name="Barry K."/>
            <person name="Bills G."/>
            <person name="Bluhm B."/>
            <person name="Cannon C."/>
            <person name="Castanera R."/>
            <person name="Culley D."/>
            <person name="Daum C."/>
            <person name="Ezra D."/>
            <person name="Gonzalez J."/>
            <person name="Henrissat B."/>
            <person name="Kuo A."/>
            <person name="Liang C."/>
            <person name="Lipzen A."/>
            <person name="Lutzoni F."/>
            <person name="Magnuson J."/>
            <person name="Mondo S."/>
            <person name="Nolan M."/>
            <person name="Ohm R."/>
            <person name="Pangilinan J."/>
            <person name="Park H.-J."/>
            <person name="Ramirez L."/>
            <person name="Alfaro M."/>
            <person name="Sun H."/>
            <person name="Tritt A."/>
            <person name="Yoshinaga Y."/>
            <person name="Zwiers L.-H."/>
            <person name="Turgeon B."/>
            <person name="Goodwin S."/>
            <person name="Spatafora J."/>
            <person name="Crous P."/>
            <person name="Grigoriev I."/>
        </authorList>
    </citation>
    <scope>NUCLEOTIDE SEQUENCE</scope>
    <source>
        <strain evidence="9">CBS 109.77</strain>
    </source>
</reference>
<name>A0A6A6X7F6_9PLEO</name>
<feature type="transmembrane region" description="Helical" evidence="7">
    <location>
        <begin position="58"/>
        <end position="79"/>
    </location>
</feature>
<protein>
    <submittedName>
        <fullName evidence="9">Putative MFS multidrug transporter</fullName>
    </submittedName>
</protein>
<evidence type="ECO:0000256" key="3">
    <source>
        <dbReference type="ARBA" id="ARBA00022692"/>
    </source>
</evidence>
<dbReference type="SUPFAM" id="SSF103473">
    <property type="entry name" value="MFS general substrate transporter"/>
    <property type="match status" value="1"/>
</dbReference>
<comment type="subcellular location">
    <subcellularLocation>
        <location evidence="1">Membrane</location>
        <topology evidence="1">Multi-pass membrane protein</topology>
    </subcellularLocation>
</comment>
<feature type="transmembrane region" description="Helical" evidence="7">
    <location>
        <begin position="203"/>
        <end position="221"/>
    </location>
</feature>
<dbReference type="Gene3D" id="1.20.1720.10">
    <property type="entry name" value="Multidrug resistance protein D"/>
    <property type="match status" value="1"/>
</dbReference>
<evidence type="ECO:0000256" key="1">
    <source>
        <dbReference type="ARBA" id="ARBA00004141"/>
    </source>
</evidence>
<evidence type="ECO:0000256" key="7">
    <source>
        <dbReference type="SAM" id="Phobius"/>
    </source>
</evidence>
<feature type="transmembrane region" description="Helical" evidence="7">
    <location>
        <begin position="233"/>
        <end position="253"/>
    </location>
</feature>
<feature type="transmembrane region" description="Helical" evidence="7">
    <location>
        <begin position="99"/>
        <end position="116"/>
    </location>
</feature>
<evidence type="ECO:0000313" key="9">
    <source>
        <dbReference type="EMBL" id="KAF2792272.1"/>
    </source>
</evidence>
<feature type="transmembrane region" description="Helical" evidence="7">
    <location>
        <begin position="435"/>
        <end position="461"/>
    </location>
</feature>
<proteinExistence type="predicted"/>
<evidence type="ECO:0000256" key="5">
    <source>
        <dbReference type="ARBA" id="ARBA00023136"/>
    </source>
</evidence>
<accession>A0A6A6X7F6</accession>
<feature type="transmembrane region" description="Helical" evidence="7">
    <location>
        <begin position="410"/>
        <end position="429"/>
    </location>
</feature>
<dbReference type="PANTHER" id="PTHR23502:SF51">
    <property type="entry name" value="QUINIDINE RESISTANCE PROTEIN 1-RELATED"/>
    <property type="match status" value="1"/>
</dbReference>
<keyword evidence="2" id="KW-0813">Transport</keyword>
<dbReference type="EMBL" id="MU001977">
    <property type="protein sequence ID" value="KAF2792272.1"/>
    <property type="molecule type" value="Genomic_DNA"/>
</dbReference>
<evidence type="ECO:0000256" key="4">
    <source>
        <dbReference type="ARBA" id="ARBA00022989"/>
    </source>
</evidence>
<dbReference type="InterPro" id="IPR011701">
    <property type="entry name" value="MFS"/>
</dbReference>
<evidence type="ECO:0000259" key="8">
    <source>
        <dbReference type="PROSITE" id="PS50850"/>
    </source>
</evidence>
<dbReference type="Pfam" id="PF07690">
    <property type="entry name" value="MFS_1"/>
    <property type="match status" value="1"/>
</dbReference>
<keyword evidence="5 7" id="KW-0472">Membrane</keyword>
<evidence type="ECO:0000313" key="10">
    <source>
        <dbReference type="Proteomes" id="UP000799757"/>
    </source>
</evidence>
<evidence type="ECO:0000256" key="6">
    <source>
        <dbReference type="SAM" id="MobiDB-lite"/>
    </source>
</evidence>
<dbReference type="PROSITE" id="PS50850">
    <property type="entry name" value="MFS"/>
    <property type="match status" value="1"/>
</dbReference>
<dbReference type="InterPro" id="IPR020846">
    <property type="entry name" value="MFS_dom"/>
</dbReference>